<proteinExistence type="predicted"/>
<feature type="domain" description="C2H2-type" evidence="9">
    <location>
        <begin position="255"/>
        <end position="283"/>
    </location>
</feature>
<evidence type="ECO:0000259" key="9">
    <source>
        <dbReference type="PROSITE" id="PS50157"/>
    </source>
</evidence>
<dbReference type="SUPFAM" id="SSF57667">
    <property type="entry name" value="beta-beta-alpha zinc fingers"/>
    <property type="match status" value="1"/>
</dbReference>
<dbReference type="AlphaFoldDB" id="A0ABD1EUV1"/>
<evidence type="ECO:0000256" key="7">
    <source>
        <dbReference type="PROSITE-ProRule" id="PRU00042"/>
    </source>
</evidence>
<protein>
    <recommendedName>
        <fullName evidence="9">C2H2-type domain-containing protein</fullName>
    </recommendedName>
</protein>
<dbReference type="Pfam" id="PF00096">
    <property type="entry name" value="zf-C2H2"/>
    <property type="match status" value="3"/>
</dbReference>
<dbReference type="InterPro" id="IPR013087">
    <property type="entry name" value="Znf_C2H2_type"/>
</dbReference>
<keyword evidence="3" id="KW-0677">Repeat</keyword>
<keyword evidence="2" id="KW-0479">Metal-binding</keyword>
<feature type="domain" description="C2H2-type" evidence="9">
    <location>
        <begin position="313"/>
        <end position="341"/>
    </location>
</feature>
<evidence type="ECO:0000256" key="4">
    <source>
        <dbReference type="ARBA" id="ARBA00022771"/>
    </source>
</evidence>
<sequence>MKTRRQNPKDNKHSKTNRKQKQTIRGPNISKKSSKKLTKLDNLLCKLYESQSGKSQGKNELNKNVNEVVKNDDHDDEKSGESCIEEHKSQVKSIEKKTSKVKAKEVVEKTKIKDKKPTKSTLMYKDRSSEYIKINDREYKCAQCDFTHSNLVSIRGHYDKEHNQQTFKCELCPFKTRQQYYFNSHIRHHSRPDMECPHCKKMIKWFSYKMHIKTHERNNKTEYKCEYCEYHSYNHANVKRHTLTRHKNPHELKTYSCDSCDYITVLEERLKQHKKVVHTKEGVWQTCPQCEYTTRNKAHLARHINDLHNEKSVQCPECQQLFSSKDHLRYHKQRRHTDQSQKTYYYCDMCPKERQYKTTEKANLARHALAHRTLDEIEVFACHKCPYLAKFRSALKTHLINAHFPEMHSFKCKICGYSTNTKSRYNVHIKDVHGKPKKCNELEKQNQCDEQTTDIFDMSYNELAIKEEYEDSSDYDGEENDSDEEFMDSNSK</sequence>
<evidence type="ECO:0000256" key="3">
    <source>
        <dbReference type="ARBA" id="ARBA00022737"/>
    </source>
</evidence>
<dbReference type="InterPro" id="IPR036236">
    <property type="entry name" value="Znf_C2H2_sf"/>
</dbReference>
<evidence type="ECO:0000313" key="10">
    <source>
        <dbReference type="EMBL" id="KAL1501777.1"/>
    </source>
</evidence>
<evidence type="ECO:0000256" key="5">
    <source>
        <dbReference type="ARBA" id="ARBA00022833"/>
    </source>
</evidence>
<keyword evidence="4 7" id="KW-0863">Zinc-finger</keyword>
<feature type="region of interest" description="Disordered" evidence="8">
    <location>
        <begin position="1"/>
        <end position="36"/>
    </location>
</feature>
<evidence type="ECO:0000256" key="6">
    <source>
        <dbReference type="ARBA" id="ARBA00023242"/>
    </source>
</evidence>
<dbReference type="Proteomes" id="UP001566132">
    <property type="component" value="Unassembled WGS sequence"/>
</dbReference>
<name>A0ABD1EUV1_HYPHA</name>
<reference evidence="10 11" key="1">
    <citation type="submission" date="2024-05" db="EMBL/GenBank/DDBJ databases">
        <title>Genetic variation in Jamaican populations of the coffee berry borer (Hypothenemus hampei).</title>
        <authorList>
            <person name="Errbii M."/>
            <person name="Myrie A."/>
        </authorList>
    </citation>
    <scope>NUCLEOTIDE SEQUENCE [LARGE SCALE GENOMIC DNA]</scope>
    <source>
        <strain evidence="10">JA-Hopewell-2020-01-JO</strain>
        <tissue evidence="10">Whole body</tissue>
    </source>
</reference>
<dbReference type="PANTHER" id="PTHR24406">
    <property type="entry name" value="TRANSCRIPTIONAL REPRESSOR CTCFL-RELATED"/>
    <property type="match status" value="1"/>
</dbReference>
<dbReference type="GO" id="GO:0005634">
    <property type="term" value="C:nucleus"/>
    <property type="evidence" value="ECO:0007669"/>
    <property type="project" value="UniProtKB-SubCell"/>
</dbReference>
<evidence type="ECO:0000256" key="2">
    <source>
        <dbReference type="ARBA" id="ARBA00022723"/>
    </source>
</evidence>
<dbReference type="InterPro" id="IPR050888">
    <property type="entry name" value="ZnF_C2H2-type_TF"/>
</dbReference>
<dbReference type="GO" id="GO:0008270">
    <property type="term" value="F:zinc ion binding"/>
    <property type="evidence" value="ECO:0007669"/>
    <property type="project" value="UniProtKB-KW"/>
</dbReference>
<dbReference type="SMART" id="SM00355">
    <property type="entry name" value="ZnF_C2H2"/>
    <property type="match status" value="10"/>
</dbReference>
<evidence type="ECO:0000256" key="8">
    <source>
        <dbReference type="SAM" id="MobiDB-lite"/>
    </source>
</evidence>
<organism evidence="10 11">
    <name type="scientific">Hypothenemus hampei</name>
    <name type="common">Coffee berry borer</name>
    <dbReference type="NCBI Taxonomy" id="57062"/>
    <lineage>
        <taxon>Eukaryota</taxon>
        <taxon>Metazoa</taxon>
        <taxon>Ecdysozoa</taxon>
        <taxon>Arthropoda</taxon>
        <taxon>Hexapoda</taxon>
        <taxon>Insecta</taxon>
        <taxon>Pterygota</taxon>
        <taxon>Neoptera</taxon>
        <taxon>Endopterygota</taxon>
        <taxon>Coleoptera</taxon>
        <taxon>Polyphaga</taxon>
        <taxon>Cucujiformia</taxon>
        <taxon>Curculionidae</taxon>
        <taxon>Scolytinae</taxon>
        <taxon>Hypothenemus</taxon>
    </lineage>
</organism>
<feature type="region of interest" description="Disordered" evidence="8">
    <location>
        <begin position="468"/>
        <end position="492"/>
    </location>
</feature>
<evidence type="ECO:0000313" key="11">
    <source>
        <dbReference type="Proteomes" id="UP001566132"/>
    </source>
</evidence>
<keyword evidence="6" id="KW-0539">Nucleus</keyword>
<accession>A0ABD1EUV1</accession>
<dbReference type="PROSITE" id="PS00028">
    <property type="entry name" value="ZINC_FINGER_C2H2_1"/>
    <property type="match status" value="1"/>
</dbReference>
<dbReference type="Gene3D" id="3.30.160.60">
    <property type="entry name" value="Classic Zinc Finger"/>
    <property type="match status" value="5"/>
</dbReference>
<evidence type="ECO:0000256" key="1">
    <source>
        <dbReference type="ARBA" id="ARBA00004123"/>
    </source>
</evidence>
<keyword evidence="11" id="KW-1185">Reference proteome</keyword>
<feature type="domain" description="C2H2-type" evidence="9">
    <location>
        <begin position="410"/>
        <end position="438"/>
    </location>
</feature>
<comment type="subcellular location">
    <subcellularLocation>
        <location evidence="1">Nucleus</location>
    </subcellularLocation>
</comment>
<keyword evidence="5" id="KW-0862">Zinc</keyword>
<gene>
    <name evidence="10" type="ORF">ABEB36_007042</name>
</gene>
<dbReference type="PROSITE" id="PS50157">
    <property type="entry name" value="ZINC_FINGER_C2H2_2"/>
    <property type="match status" value="3"/>
</dbReference>
<comment type="caution">
    <text evidence="10">The sequence shown here is derived from an EMBL/GenBank/DDBJ whole genome shotgun (WGS) entry which is preliminary data.</text>
</comment>
<dbReference type="EMBL" id="JBDJPC010000005">
    <property type="protein sequence ID" value="KAL1501777.1"/>
    <property type="molecule type" value="Genomic_DNA"/>
</dbReference>